<reference evidence="1 2" key="1">
    <citation type="submission" date="2014-11" db="EMBL/GenBank/DDBJ databases">
        <authorList>
            <person name="Wibberg Daniel"/>
        </authorList>
    </citation>
    <scope>NUCLEOTIDE SEQUENCE [LARGE SCALE GENOMIC DNA]</scope>
    <source>
        <strain evidence="1">Rhizoctonia solani AG1-IB 7/3/14</strain>
    </source>
</reference>
<dbReference type="AlphaFoldDB" id="A0A0B7F9W9"/>
<dbReference type="EMBL" id="LN679115">
    <property type="protein sequence ID" value="CEL54345.1"/>
    <property type="molecule type" value="Genomic_DNA"/>
</dbReference>
<name>A0A0B7F9W9_THACB</name>
<evidence type="ECO:0000313" key="1">
    <source>
        <dbReference type="EMBL" id="CEL54345.1"/>
    </source>
</evidence>
<gene>
    <name evidence="1" type="ORF">RSOLAG1IB_06995</name>
</gene>
<evidence type="ECO:0000313" key="2">
    <source>
        <dbReference type="Proteomes" id="UP000059188"/>
    </source>
</evidence>
<organism evidence="1 2">
    <name type="scientific">Thanatephorus cucumeris (strain AG1-IB / isolate 7/3/14)</name>
    <name type="common">Lettuce bottom rot fungus</name>
    <name type="synonym">Rhizoctonia solani</name>
    <dbReference type="NCBI Taxonomy" id="1108050"/>
    <lineage>
        <taxon>Eukaryota</taxon>
        <taxon>Fungi</taxon>
        <taxon>Dikarya</taxon>
        <taxon>Basidiomycota</taxon>
        <taxon>Agaricomycotina</taxon>
        <taxon>Agaricomycetes</taxon>
        <taxon>Cantharellales</taxon>
        <taxon>Ceratobasidiaceae</taxon>
        <taxon>Rhizoctonia</taxon>
        <taxon>Rhizoctonia solani AG-1</taxon>
    </lineage>
</organism>
<keyword evidence="2" id="KW-1185">Reference proteome</keyword>
<protein>
    <submittedName>
        <fullName evidence="1">Uncharacterized protein</fullName>
    </submittedName>
</protein>
<sequence>MQCGPFCRSDEVVPGYFIYRPLPLVSPGVSFSLFLSFRSTFRSSFCLFGRLCFLQQRFFQAGPTLPNPA</sequence>
<proteinExistence type="predicted"/>
<dbReference type="Proteomes" id="UP000059188">
    <property type="component" value="Unassembled WGS sequence"/>
</dbReference>
<accession>A0A0B7F9W9</accession>